<dbReference type="PROSITE" id="PS52019">
    <property type="entry name" value="PKS_MFAS_DH"/>
    <property type="match status" value="1"/>
</dbReference>
<dbReference type="InterPro" id="IPR001031">
    <property type="entry name" value="Thioesterase"/>
</dbReference>
<feature type="active site" description="Proton donor; for dehydratase activity" evidence="7">
    <location>
        <position position="1551"/>
    </location>
</feature>
<dbReference type="InterPro" id="IPR014030">
    <property type="entry name" value="Ketoacyl_synth_N"/>
</dbReference>
<dbReference type="SMART" id="SM00822">
    <property type="entry name" value="PKS_KR"/>
    <property type="match status" value="1"/>
</dbReference>
<evidence type="ECO:0000256" key="3">
    <source>
        <dbReference type="ARBA" id="ARBA00022679"/>
    </source>
</evidence>
<dbReference type="Gene3D" id="3.30.70.250">
    <property type="entry name" value="Malonyl-CoA ACP transacylase, ACP-binding"/>
    <property type="match status" value="1"/>
</dbReference>
<dbReference type="PROSITE" id="PS50075">
    <property type="entry name" value="CARRIER"/>
    <property type="match status" value="1"/>
</dbReference>
<dbReference type="InterPro" id="IPR009081">
    <property type="entry name" value="PP-bd_ACP"/>
</dbReference>
<dbReference type="InterPro" id="IPR020807">
    <property type="entry name" value="PKS_DH"/>
</dbReference>
<proteinExistence type="predicted"/>
<dbReference type="RefSeq" id="WP_196987825.1">
    <property type="nucleotide sequence ID" value="NZ_JADWYS010000001.1"/>
</dbReference>
<dbReference type="SMART" id="SM00826">
    <property type="entry name" value="PKS_DH"/>
    <property type="match status" value="1"/>
</dbReference>
<accession>A0A931MJ95</accession>
<dbReference type="SUPFAM" id="SSF52151">
    <property type="entry name" value="FabD/lysophospholipase-like"/>
    <property type="match status" value="1"/>
</dbReference>
<dbReference type="GO" id="GO:0006633">
    <property type="term" value="P:fatty acid biosynthetic process"/>
    <property type="evidence" value="ECO:0007669"/>
    <property type="project" value="InterPro"/>
</dbReference>
<feature type="region of interest" description="C-terminal hotdog fold" evidence="7">
    <location>
        <begin position="1501"/>
        <end position="1635"/>
    </location>
</feature>
<dbReference type="InterPro" id="IPR036736">
    <property type="entry name" value="ACP-like_sf"/>
</dbReference>
<dbReference type="SMART" id="SM00827">
    <property type="entry name" value="PKS_AT"/>
    <property type="match status" value="1"/>
</dbReference>
<dbReference type="Gene3D" id="3.30.70.3290">
    <property type="match status" value="1"/>
</dbReference>
<dbReference type="FunFam" id="3.40.47.10:FF:000042">
    <property type="entry name" value="Polyketide synthase Pks13"/>
    <property type="match status" value="1"/>
</dbReference>
<keyword evidence="4" id="KW-0276">Fatty acid metabolism</keyword>
<dbReference type="PROSITE" id="PS52004">
    <property type="entry name" value="KS3_2"/>
    <property type="match status" value="1"/>
</dbReference>
<feature type="region of interest" description="N-terminal hotdog fold" evidence="7">
    <location>
        <begin position="1365"/>
        <end position="1486"/>
    </location>
</feature>
<dbReference type="InterPro" id="IPR020841">
    <property type="entry name" value="PKS_Beta-ketoAc_synthase_dom"/>
</dbReference>
<evidence type="ECO:0000313" key="12">
    <source>
        <dbReference type="Proteomes" id="UP000651050"/>
    </source>
</evidence>
<dbReference type="InterPro" id="IPR050091">
    <property type="entry name" value="PKS_NRPS_Biosynth_Enz"/>
</dbReference>
<dbReference type="GO" id="GO:0044550">
    <property type="term" value="P:secondary metabolite biosynthetic process"/>
    <property type="evidence" value="ECO:0007669"/>
    <property type="project" value="UniProtKB-ARBA"/>
</dbReference>
<dbReference type="Pfam" id="PF00975">
    <property type="entry name" value="Thioesterase"/>
    <property type="match status" value="1"/>
</dbReference>
<keyword evidence="6" id="KW-0511">Multifunctional enzyme</keyword>
<dbReference type="SUPFAM" id="SSF47336">
    <property type="entry name" value="ACP-like"/>
    <property type="match status" value="1"/>
</dbReference>
<dbReference type="InterPro" id="IPR036291">
    <property type="entry name" value="NAD(P)-bd_dom_sf"/>
</dbReference>
<keyword evidence="3" id="KW-0808">Transferase</keyword>
<dbReference type="InterPro" id="IPR016039">
    <property type="entry name" value="Thiolase-like"/>
</dbReference>
<feature type="domain" description="Carrier" evidence="8">
    <location>
        <begin position="1714"/>
        <end position="1789"/>
    </location>
</feature>
<dbReference type="InterPro" id="IPR020802">
    <property type="entry name" value="TesA-like"/>
</dbReference>
<dbReference type="SMART" id="SM00824">
    <property type="entry name" value="PKS_TE"/>
    <property type="match status" value="1"/>
</dbReference>
<dbReference type="InterPro" id="IPR057326">
    <property type="entry name" value="KR_dom"/>
</dbReference>
<dbReference type="GO" id="GO:0031177">
    <property type="term" value="F:phosphopantetheine binding"/>
    <property type="evidence" value="ECO:0007669"/>
    <property type="project" value="InterPro"/>
</dbReference>
<dbReference type="InterPro" id="IPR049490">
    <property type="entry name" value="C883_1060-like_KR_N"/>
</dbReference>
<dbReference type="Pfam" id="PF00109">
    <property type="entry name" value="ketoacyl-synt"/>
    <property type="match status" value="1"/>
</dbReference>
<dbReference type="Gene3D" id="3.40.50.720">
    <property type="entry name" value="NAD(P)-binding Rossmann-like Domain"/>
    <property type="match status" value="1"/>
</dbReference>
<dbReference type="GO" id="GO:0004315">
    <property type="term" value="F:3-oxoacyl-[acyl-carrier-protein] synthase activity"/>
    <property type="evidence" value="ECO:0007669"/>
    <property type="project" value="InterPro"/>
</dbReference>
<evidence type="ECO:0000259" key="8">
    <source>
        <dbReference type="PROSITE" id="PS50075"/>
    </source>
</evidence>
<feature type="domain" description="Ketosynthase family 3 (KS3)" evidence="9">
    <location>
        <begin position="10"/>
        <end position="436"/>
    </location>
</feature>
<dbReference type="InterPro" id="IPR001227">
    <property type="entry name" value="Ac_transferase_dom_sf"/>
</dbReference>
<dbReference type="InterPro" id="IPR029058">
    <property type="entry name" value="AB_hydrolase_fold"/>
</dbReference>
<dbReference type="Gene3D" id="3.40.366.10">
    <property type="entry name" value="Malonyl-Coenzyme A Acyl Carrier Protein, domain 2"/>
    <property type="match status" value="1"/>
</dbReference>
<evidence type="ECO:0000259" key="10">
    <source>
        <dbReference type="PROSITE" id="PS52019"/>
    </source>
</evidence>
<feature type="active site" description="Proton acceptor; for dehydratase activity" evidence="7">
    <location>
        <position position="1395"/>
    </location>
</feature>
<dbReference type="Gene3D" id="3.40.47.10">
    <property type="match status" value="1"/>
</dbReference>
<evidence type="ECO:0000313" key="11">
    <source>
        <dbReference type="EMBL" id="MBG9390065.1"/>
    </source>
</evidence>
<organism evidence="11 12">
    <name type="scientific">Caenimonas aquaedulcis</name>
    <dbReference type="NCBI Taxonomy" id="2793270"/>
    <lineage>
        <taxon>Bacteria</taxon>
        <taxon>Pseudomonadati</taxon>
        <taxon>Pseudomonadota</taxon>
        <taxon>Betaproteobacteria</taxon>
        <taxon>Burkholderiales</taxon>
        <taxon>Comamonadaceae</taxon>
        <taxon>Caenimonas</taxon>
    </lineage>
</organism>
<dbReference type="InterPro" id="IPR049900">
    <property type="entry name" value="PKS_mFAS_DH"/>
</dbReference>
<dbReference type="Gene3D" id="3.40.50.1820">
    <property type="entry name" value="alpha/beta hydrolase"/>
    <property type="match status" value="1"/>
</dbReference>
<dbReference type="Pfam" id="PF00698">
    <property type="entry name" value="Acyl_transf_1"/>
    <property type="match status" value="1"/>
</dbReference>
<keyword evidence="12" id="KW-1185">Reference proteome</keyword>
<dbReference type="SUPFAM" id="SSF53474">
    <property type="entry name" value="alpha/beta-Hydrolases"/>
    <property type="match status" value="1"/>
</dbReference>
<dbReference type="SMART" id="SM00825">
    <property type="entry name" value="PKS_KS"/>
    <property type="match status" value="1"/>
</dbReference>
<dbReference type="SUPFAM" id="SSF51735">
    <property type="entry name" value="NAD(P)-binding Rossmann-fold domains"/>
    <property type="match status" value="2"/>
</dbReference>
<evidence type="ECO:0000256" key="2">
    <source>
        <dbReference type="ARBA" id="ARBA00022553"/>
    </source>
</evidence>
<dbReference type="InterPro" id="IPR020806">
    <property type="entry name" value="PKS_PP-bd"/>
</dbReference>
<dbReference type="PROSITE" id="PS00606">
    <property type="entry name" value="KS3_1"/>
    <property type="match status" value="1"/>
</dbReference>
<reference evidence="11" key="1">
    <citation type="submission" date="2020-11" db="EMBL/GenBank/DDBJ databases">
        <title>Bacterial whole genome sequence for Caenimonas sp. DR4.4.</title>
        <authorList>
            <person name="Le V."/>
            <person name="Ko S.-R."/>
            <person name="Ahn C.-Y."/>
            <person name="Oh H.-M."/>
        </authorList>
    </citation>
    <scope>NUCLEOTIDE SEQUENCE</scope>
    <source>
        <strain evidence="11">DR4.4</strain>
    </source>
</reference>
<comment type="caution">
    <text evidence="11">The sequence shown here is derived from an EMBL/GenBank/DDBJ whole genome shotgun (WGS) entry which is preliminary data.</text>
</comment>
<dbReference type="SUPFAM" id="SSF53901">
    <property type="entry name" value="Thiolase-like"/>
    <property type="match status" value="1"/>
</dbReference>
<evidence type="ECO:0000256" key="4">
    <source>
        <dbReference type="ARBA" id="ARBA00022832"/>
    </source>
</evidence>
<dbReference type="InterPro" id="IPR016035">
    <property type="entry name" value="Acyl_Trfase/lysoPLipase"/>
</dbReference>
<dbReference type="Pfam" id="PF16197">
    <property type="entry name" value="KAsynt_C_assoc"/>
    <property type="match status" value="1"/>
</dbReference>
<feature type="domain" description="PKS/mFAS DH" evidence="10">
    <location>
        <begin position="1365"/>
        <end position="1635"/>
    </location>
</feature>
<dbReference type="Pfam" id="PF21394">
    <property type="entry name" value="Beta-ketacyl_N"/>
    <property type="match status" value="1"/>
</dbReference>
<dbReference type="Proteomes" id="UP000651050">
    <property type="component" value="Unassembled WGS sequence"/>
</dbReference>
<dbReference type="Pfam" id="PF21089">
    <property type="entry name" value="PKS_DH_N"/>
    <property type="match status" value="1"/>
</dbReference>
<dbReference type="CDD" id="cd00833">
    <property type="entry name" value="PKS"/>
    <property type="match status" value="1"/>
</dbReference>
<dbReference type="Pfam" id="PF00550">
    <property type="entry name" value="PP-binding"/>
    <property type="match status" value="1"/>
</dbReference>
<dbReference type="Gene3D" id="1.10.1200.10">
    <property type="entry name" value="ACP-like"/>
    <property type="match status" value="1"/>
</dbReference>
<dbReference type="PANTHER" id="PTHR43775">
    <property type="entry name" value="FATTY ACID SYNTHASE"/>
    <property type="match status" value="1"/>
</dbReference>
<dbReference type="FunFam" id="1.10.1200.10:FF:000016">
    <property type="entry name" value="Non-ribosomal peptide synthase"/>
    <property type="match status" value="1"/>
</dbReference>
<keyword evidence="1" id="KW-0596">Phosphopantetheine</keyword>
<dbReference type="EMBL" id="JADWYS010000001">
    <property type="protein sequence ID" value="MBG9390065.1"/>
    <property type="molecule type" value="Genomic_DNA"/>
</dbReference>
<dbReference type="Pfam" id="PF14765">
    <property type="entry name" value="PS-DH"/>
    <property type="match status" value="1"/>
</dbReference>
<dbReference type="Pfam" id="PF08659">
    <property type="entry name" value="KR"/>
    <property type="match status" value="1"/>
</dbReference>
<dbReference type="InterPro" id="IPR049552">
    <property type="entry name" value="PKS_DH_N"/>
</dbReference>
<dbReference type="InterPro" id="IPR014043">
    <property type="entry name" value="Acyl_transferase_dom"/>
</dbReference>
<dbReference type="InterPro" id="IPR042104">
    <property type="entry name" value="PKS_dehydratase_sf"/>
</dbReference>
<protein>
    <submittedName>
        <fullName evidence="11">SDR family oxidoreductase</fullName>
    </submittedName>
</protein>
<dbReference type="InterPro" id="IPR014031">
    <property type="entry name" value="Ketoacyl_synth_C"/>
</dbReference>
<dbReference type="SMART" id="SM00823">
    <property type="entry name" value="PKS_PP"/>
    <property type="match status" value="1"/>
</dbReference>
<sequence>MEAVPPNIEPGSIAIVGLAGRFPGARNPDELWSLLRAGKEATQWLSAQELRAAGVSESDIADPDYVRASLVLPDMEMFDADFFGFSKRDAAVLDPQHRHFLECAWEALEDAGHMPENFKGAIGVFGGCGMQAYLPYNLMTNPQLVKSMGLFLLRHTGNDKDFLCSRVSYLLNLKGPSIGVQTACSTSLVAVHMAAQSLLSGECDMALAGAASIELPHRQGYRYAEGEIMSPDGHCRAFDDDAKGTLFGSGAGIVVLRRLEDAIRDRDNIYAVIRGSAVNNDGSQKAGYLAPSVDGQAAAAAEALAVAGVEPGTVSYIEAHGTGTPVGDPIELAALSQAYGDGGRGFCGIGSLKTNIGHLDTAAGVASLIKVSLALRHGVLPASLNYSKPNSRIDMAATPFYVAHQQMPWPRGAVPRRAAVNSLGVGGTNAHVIVEEPPLIASAAPAKDDWQVVTLSARTPASLEQLKLKWRDWADAPPPGATLADAAFTSQVGRRAFDHRCAVVARDLAGLRDALTAKTHALCVQGQSAQQAPGVALMFPGGGAHYAGAGRALLVHPAFAGAVDECFACMPPEAPADLRTRMFDTDPSDAAAASTLERPSYALPALFTLEYAIAKLWESWGVVPTAVIGHSAGEYAAACIAGVMSLRDALSIVVLRGHLFEEVPLGGMLSVDLAEPELREAMSGLDLDIAAINARDLCIASGPLQSISRLEKRLAEKGIEGRRLHINVAAHSRLLDGVLEAFRERVSRITLNPPAIPFVSNLTGTWADAQTLVDPEYWVKHLRNPVRFSDGVRTLLDMPDIVLLEAGPGQGLCALARQNAPAPGRAILPSTSKAQEPNADLAQMLAGAGALWTRGLAPKWEATRSAAPARRISIPTYAFEKQRHWIEPGVMHAEPAQAAVAADASSLQRIASLDDWFMTPRWRVASLAAAPAQASRWLVFGNRSRLTQEVVAQAAAAGGTVTLARPGESFARLPDGSFTMDPADAGHYGQLLNALELAGALPDRVVHLWALDTMHRAGSARIAGQALAFDSLVHFARALQHQDVDAPMQLTIVTAGSQSVSGEAVPHPERALALGPCRVIPREMPGIRARMVDLSAFDASSEAAARQVVGEAMAQDAADLVAYRQGERFTQELVRDAAPAAGHAKPLVRDGGTYLITGGLGDIALELAGYLASRHRARIALVSRRDVPARSSWAGIAASGDHSASARTVRRLLALEEQGGQVLALRADVADPRAMARVVTECRAHFGSINGVFHTAGVLADGLIASKTEEGIHQVLDPKACGAQVLHELLPPGDLDVFAVFSSTSVFLGSAGQVDYVAANAFLDALAASRADGLAIHWGIWGDKGMAARAHGRDALAQGHPEDAHPLLGTLVDSANGATFEASYSPRHLWVLKEHAVGGRPVLPGTAYIEIARAAMNELHRGASVEIRALSFEEAMVFDAHSSRVVRTELRNADDGYDFLVRSRGPLDEHWLEHARAHVSVFQGSLPAAVPPRGEWRPGEIPQAQAVDFGARWHNIERMQLGARGGAAHIVLGDKFLDDFADYAVHPALTDMAATFGLHLVDAAERRGNLFVPVSIERIRLVAPVPKHTVSRVELKEGSPERFASFDVTLHTPDGLPVASFEGFSLRGVNPDAVSQHDRARTRREPRLADAMLANGIRTEDAPALFERIFQGASRDTVVSSIAIEDLRRAMDAAQPKPARKADAHGESVAARDEGLNPVESTLAEAWRELLGVDEIARDDDFFALGGHSLAAVRLFAKIRKNFSVDLPLATLFQAPTLASLAAVVSSHAGLDTAATQEAPKKAASSNVIPLGNRVWSPLVAICRGKPGRKPLFCVHGAGGNVLNFKVLSDRLGPDQPFYGLQAQGVDGRLPALSTIEEMAAQYVHAIRTVDPVGPYRLAGYSAGGMIALEMAQQLIRDGAKVDLVVMVDTLSPAAAARNPSFLQKLWLMRHWSLRFLLDWPGRRRRGKEMQTQYTLALEKLSRGEPLPPELVEHHLFRNFVTAQAQYRPEIYEGDVVLFKATESEMQYLNAGRTLGWEEHVKGDIRVTDIAGSHFSMMAEPGVSELIEGIRRELDRVDDHLPGAPKTRVA</sequence>
<evidence type="ECO:0000259" key="9">
    <source>
        <dbReference type="PROSITE" id="PS52004"/>
    </source>
</evidence>
<dbReference type="GO" id="GO:0004312">
    <property type="term" value="F:fatty acid synthase activity"/>
    <property type="evidence" value="ECO:0007669"/>
    <property type="project" value="TreeGrafter"/>
</dbReference>
<dbReference type="InterPro" id="IPR032821">
    <property type="entry name" value="PKS_assoc"/>
</dbReference>
<name>A0A931MJ95_9BURK</name>
<keyword evidence="5" id="KW-0443">Lipid metabolism</keyword>
<dbReference type="Gene3D" id="3.10.129.110">
    <property type="entry name" value="Polyketide synthase dehydratase"/>
    <property type="match status" value="1"/>
</dbReference>
<gene>
    <name evidence="11" type="ORF">I5803_18700</name>
</gene>
<evidence type="ECO:0000256" key="1">
    <source>
        <dbReference type="ARBA" id="ARBA00022450"/>
    </source>
</evidence>
<keyword evidence="2" id="KW-0597">Phosphoprotein</keyword>
<evidence type="ECO:0000256" key="7">
    <source>
        <dbReference type="PROSITE-ProRule" id="PRU01363"/>
    </source>
</evidence>
<dbReference type="InterPro" id="IPR018201">
    <property type="entry name" value="Ketoacyl_synth_AS"/>
</dbReference>
<dbReference type="InterPro" id="IPR049551">
    <property type="entry name" value="PKS_DH_C"/>
</dbReference>
<evidence type="ECO:0000256" key="6">
    <source>
        <dbReference type="ARBA" id="ARBA00023268"/>
    </source>
</evidence>
<dbReference type="PANTHER" id="PTHR43775:SF37">
    <property type="entry name" value="SI:DKEY-61P9.11"/>
    <property type="match status" value="1"/>
</dbReference>
<dbReference type="Pfam" id="PF02801">
    <property type="entry name" value="Ketoacyl-synt_C"/>
    <property type="match status" value="1"/>
</dbReference>
<evidence type="ECO:0000256" key="5">
    <source>
        <dbReference type="ARBA" id="ARBA00023098"/>
    </source>
</evidence>
<dbReference type="InterPro" id="IPR013968">
    <property type="entry name" value="PKS_KR"/>
</dbReference>